<sequence length="70" mass="7365">MSFSRTVIILGLSGVLALATLLAASVLYADFNLWVKTLSAAHARLLAPAFVAISGIFISLGALARRRHGL</sequence>
<accession>A0A1M7KGD7</accession>
<dbReference type="Proteomes" id="UP000184339">
    <property type="component" value="Unassembled WGS sequence"/>
</dbReference>
<evidence type="ECO:0000313" key="3">
    <source>
        <dbReference type="Proteomes" id="UP000184339"/>
    </source>
</evidence>
<dbReference type="STRING" id="551987.SAMN05192549_10293"/>
<dbReference type="EMBL" id="FRCX01000002">
    <property type="protein sequence ID" value="SHM64344.1"/>
    <property type="molecule type" value="Genomic_DNA"/>
</dbReference>
<keyword evidence="3" id="KW-1185">Reference proteome</keyword>
<evidence type="ECO:0000256" key="1">
    <source>
        <dbReference type="SAM" id="Phobius"/>
    </source>
</evidence>
<feature type="transmembrane region" description="Helical" evidence="1">
    <location>
        <begin position="45"/>
        <end position="64"/>
    </location>
</feature>
<organism evidence="2 3">
    <name type="scientific">Duganella sacchari</name>
    <dbReference type="NCBI Taxonomy" id="551987"/>
    <lineage>
        <taxon>Bacteria</taxon>
        <taxon>Pseudomonadati</taxon>
        <taxon>Pseudomonadota</taxon>
        <taxon>Betaproteobacteria</taxon>
        <taxon>Burkholderiales</taxon>
        <taxon>Oxalobacteraceae</taxon>
        <taxon>Telluria group</taxon>
        <taxon>Duganella</taxon>
    </lineage>
</organism>
<evidence type="ECO:0000313" key="2">
    <source>
        <dbReference type="EMBL" id="SHM64344.1"/>
    </source>
</evidence>
<protein>
    <submittedName>
        <fullName evidence="2">Uncharacterized protein</fullName>
    </submittedName>
</protein>
<keyword evidence="1" id="KW-0812">Transmembrane</keyword>
<dbReference type="RefSeq" id="WP_139260344.1">
    <property type="nucleotide sequence ID" value="NZ_FRCX01000002.1"/>
</dbReference>
<name>A0A1M7KGD7_9BURK</name>
<reference evidence="3" key="1">
    <citation type="submission" date="2016-11" db="EMBL/GenBank/DDBJ databases">
        <authorList>
            <person name="Varghese N."/>
            <person name="Submissions S."/>
        </authorList>
    </citation>
    <scope>NUCLEOTIDE SEQUENCE [LARGE SCALE GENOMIC DNA]</scope>
    <source>
        <strain evidence="3">Sac-22</strain>
    </source>
</reference>
<proteinExistence type="predicted"/>
<gene>
    <name evidence="2" type="ORF">SAMN05192549_10293</name>
</gene>
<keyword evidence="1" id="KW-0472">Membrane</keyword>
<keyword evidence="1" id="KW-1133">Transmembrane helix</keyword>
<dbReference type="AlphaFoldDB" id="A0A1M7KGD7"/>